<proteinExistence type="predicted"/>
<gene>
    <name evidence="1" type="ORF">BpHYR1_026788</name>
</gene>
<comment type="caution">
    <text evidence="1">The sequence shown here is derived from an EMBL/GenBank/DDBJ whole genome shotgun (WGS) entry which is preliminary data.</text>
</comment>
<dbReference type="AlphaFoldDB" id="A0A3M7QNQ1"/>
<name>A0A3M7QNQ1_BRAPC</name>
<evidence type="ECO:0000313" key="2">
    <source>
        <dbReference type="Proteomes" id="UP000276133"/>
    </source>
</evidence>
<protein>
    <submittedName>
        <fullName evidence="1">Uncharacterized protein</fullName>
    </submittedName>
</protein>
<dbReference type="EMBL" id="REGN01005518">
    <property type="protein sequence ID" value="RNA13057.1"/>
    <property type="molecule type" value="Genomic_DNA"/>
</dbReference>
<accession>A0A3M7QNQ1</accession>
<sequence>MDITEFGYYENSVITNHFLTNISEFLLVYNVVGIHQEKTDDKIINLINKKNVQSVEVVNESSDDESDNESSNPWSIYTKIISYHNNY</sequence>
<keyword evidence="2" id="KW-1185">Reference proteome</keyword>
<reference evidence="1 2" key="1">
    <citation type="journal article" date="2018" name="Sci. Rep.">
        <title>Genomic signatures of local adaptation to the degree of environmental predictability in rotifers.</title>
        <authorList>
            <person name="Franch-Gras L."/>
            <person name="Hahn C."/>
            <person name="Garcia-Roger E.M."/>
            <person name="Carmona M.J."/>
            <person name="Serra M."/>
            <person name="Gomez A."/>
        </authorList>
    </citation>
    <scope>NUCLEOTIDE SEQUENCE [LARGE SCALE GENOMIC DNA]</scope>
    <source>
        <strain evidence="1">HYR1</strain>
    </source>
</reference>
<dbReference type="Proteomes" id="UP000276133">
    <property type="component" value="Unassembled WGS sequence"/>
</dbReference>
<evidence type="ECO:0000313" key="1">
    <source>
        <dbReference type="EMBL" id="RNA13057.1"/>
    </source>
</evidence>
<organism evidence="1 2">
    <name type="scientific">Brachionus plicatilis</name>
    <name type="common">Marine rotifer</name>
    <name type="synonym">Brachionus muelleri</name>
    <dbReference type="NCBI Taxonomy" id="10195"/>
    <lineage>
        <taxon>Eukaryota</taxon>
        <taxon>Metazoa</taxon>
        <taxon>Spiralia</taxon>
        <taxon>Gnathifera</taxon>
        <taxon>Rotifera</taxon>
        <taxon>Eurotatoria</taxon>
        <taxon>Monogononta</taxon>
        <taxon>Pseudotrocha</taxon>
        <taxon>Ploima</taxon>
        <taxon>Brachionidae</taxon>
        <taxon>Brachionus</taxon>
    </lineage>
</organism>